<dbReference type="AlphaFoldDB" id="A0A6A6FSC0"/>
<dbReference type="Gene3D" id="3.40.390.10">
    <property type="entry name" value="Collagenase (Catalytic Domain)"/>
    <property type="match status" value="1"/>
</dbReference>
<feature type="chain" id="PRO_5033100681" description="Metalloendopeptidase" evidence="1">
    <location>
        <begin position="20"/>
        <end position="407"/>
    </location>
</feature>
<keyword evidence="1" id="KW-0479">Metal-binding</keyword>
<evidence type="ECO:0000259" key="3">
    <source>
        <dbReference type="Pfam" id="PF01400"/>
    </source>
</evidence>
<sequence>MKYFTLIASALAASLLCNAYLLEATNQTTLDRVALTKRWVSAETTRAKGSKFPYLSAWPVVCTSPRISQPLYYCFEDKRSAKNLGEIVDAAIRIWAPAIAVTSMSIAPDPQCKNSAECICDDSWAKTDSLLISDSTKDGDDEWNNSEECQTETTAGYKYLAPDAAAEPWRHTLDFSKWTEKHREHKEETWPFAVRSMAHELGHALGLLHEHQRSDRDQSLIFQPWNLAGYRELDDILQRDPKNLFEKSLPLRIRKLKILESGSIAQHYWPSLLSYLRYDQFTSTSGEHVLSSAKSSVDFDYNSIMIYDCFPGEAGDVKDPKTWVLRRLHDDLPFWTGGSMSARNTRITEGDIAAIAHLYDAKTPECEAAKTGKNDWSPQGMRIKIRDGPWVNVPPPNKSNFTKTGER</sequence>
<keyword evidence="1" id="KW-0378">Hydrolase</keyword>
<keyword evidence="1" id="KW-0645">Protease</keyword>
<feature type="signal peptide" evidence="1">
    <location>
        <begin position="1"/>
        <end position="19"/>
    </location>
</feature>
<dbReference type="PRINTS" id="PR00480">
    <property type="entry name" value="ASTACIN"/>
</dbReference>
<accession>A0A6A6FSC0</accession>
<dbReference type="GO" id="GO:0006508">
    <property type="term" value="P:proteolysis"/>
    <property type="evidence" value="ECO:0007669"/>
    <property type="project" value="UniProtKB-KW"/>
</dbReference>
<keyword evidence="5" id="KW-1185">Reference proteome</keyword>
<feature type="compositionally biased region" description="Polar residues" evidence="2">
    <location>
        <begin position="398"/>
        <end position="407"/>
    </location>
</feature>
<dbReference type="GO" id="GO:0046872">
    <property type="term" value="F:metal ion binding"/>
    <property type="evidence" value="ECO:0007669"/>
    <property type="project" value="UniProtKB-KW"/>
</dbReference>
<keyword evidence="1" id="KW-0732">Signal</keyword>
<dbReference type="Pfam" id="PF01400">
    <property type="entry name" value="Astacin"/>
    <property type="match status" value="1"/>
</dbReference>
<dbReference type="GO" id="GO:0004222">
    <property type="term" value="F:metalloendopeptidase activity"/>
    <property type="evidence" value="ECO:0007669"/>
    <property type="project" value="UniProtKB-UniRule"/>
</dbReference>
<protein>
    <recommendedName>
        <fullName evidence="1">Metalloendopeptidase</fullName>
        <ecNumber evidence="1">3.4.24.-</ecNumber>
    </recommendedName>
</protein>
<dbReference type="Proteomes" id="UP000799539">
    <property type="component" value="Unassembled WGS sequence"/>
</dbReference>
<dbReference type="InterPro" id="IPR024079">
    <property type="entry name" value="MetalloPept_cat_dom_sf"/>
</dbReference>
<evidence type="ECO:0000313" key="5">
    <source>
        <dbReference type="Proteomes" id="UP000799539"/>
    </source>
</evidence>
<evidence type="ECO:0000313" key="4">
    <source>
        <dbReference type="EMBL" id="KAF2216353.1"/>
    </source>
</evidence>
<dbReference type="PANTHER" id="PTHR10127">
    <property type="entry name" value="DISCOIDIN, CUB, EGF, LAMININ , AND ZINC METALLOPROTEASE DOMAIN CONTAINING"/>
    <property type="match status" value="1"/>
</dbReference>
<reference evidence="4" key="1">
    <citation type="journal article" date="2020" name="Stud. Mycol.">
        <title>101 Dothideomycetes genomes: a test case for predicting lifestyles and emergence of pathogens.</title>
        <authorList>
            <person name="Haridas S."/>
            <person name="Albert R."/>
            <person name="Binder M."/>
            <person name="Bloem J."/>
            <person name="Labutti K."/>
            <person name="Salamov A."/>
            <person name="Andreopoulos B."/>
            <person name="Baker S."/>
            <person name="Barry K."/>
            <person name="Bills G."/>
            <person name="Bluhm B."/>
            <person name="Cannon C."/>
            <person name="Castanera R."/>
            <person name="Culley D."/>
            <person name="Daum C."/>
            <person name="Ezra D."/>
            <person name="Gonzalez J."/>
            <person name="Henrissat B."/>
            <person name="Kuo A."/>
            <person name="Liang C."/>
            <person name="Lipzen A."/>
            <person name="Lutzoni F."/>
            <person name="Magnuson J."/>
            <person name="Mondo S."/>
            <person name="Nolan M."/>
            <person name="Ohm R."/>
            <person name="Pangilinan J."/>
            <person name="Park H.-J."/>
            <person name="Ramirez L."/>
            <person name="Alfaro M."/>
            <person name="Sun H."/>
            <person name="Tritt A."/>
            <person name="Yoshinaga Y."/>
            <person name="Zwiers L.-H."/>
            <person name="Turgeon B."/>
            <person name="Goodwin S."/>
            <person name="Spatafora J."/>
            <person name="Crous P."/>
            <person name="Grigoriev I."/>
        </authorList>
    </citation>
    <scope>NUCLEOTIDE SEQUENCE</scope>
    <source>
        <strain evidence="4">SCOH1-5</strain>
    </source>
</reference>
<dbReference type="PANTHER" id="PTHR10127:SF850">
    <property type="entry name" value="METALLOENDOPEPTIDASE"/>
    <property type="match status" value="1"/>
</dbReference>
<gene>
    <name evidence="4" type="ORF">CERZMDRAFT_116394</name>
</gene>
<evidence type="ECO:0000256" key="1">
    <source>
        <dbReference type="RuleBase" id="RU361183"/>
    </source>
</evidence>
<proteinExistence type="predicted"/>
<name>A0A6A6FSC0_9PEZI</name>
<dbReference type="InterPro" id="IPR001506">
    <property type="entry name" value="Peptidase_M12A"/>
</dbReference>
<keyword evidence="1" id="KW-0862">Zinc</keyword>
<evidence type="ECO:0000256" key="2">
    <source>
        <dbReference type="SAM" id="MobiDB-lite"/>
    </source>
</evidence>
<organism evidence="4 5">
    <name type="scientific">Cercospora zeae-maydis SCOH1-5</name>
    <dbReference type="NCBI Taxonomy" id="717836"/>
    <lineage>
        <taxon>Eukaryota</taxon>
        <taxon>Fungi</taxon>
        <taxon>Dikarya</taxon>
        <taxon>Ascomycota</taxon>
        <taxon>Pezizomycotina</taxon>
        <taxon>Dothideomycetes</taxon>
        <taxon>Dothideomycetidae</taxon>
        <taxon>Mycosphaerellales</taxon>
        <taxon>Mycosphaerellaceae</taxon>
        <taxon>Cercospora</taxon>
    </lineage>
</organism>
<dbReference type="SUPFAM" id="SSF55486">
    <property type="entry name" value="Metalloproteases ('zincins'), catalytic domain"/>
    <property type="match status" value="2"/>
</dbReference>
<dbReference type="OrthoDB" id="291007at2759"/>
<dbReference type="EMBL" id="ML992664">
    <property type="protein sequence ID" value="KAF2216353.1"/>
    <property type="molecule type" value="Genomic_DNA"/>
</dbReference>
<feature type="domain" description="Peptidase M12A" evidence="3">
    <location>
        <begin position="197"/>
        <end position="223"/>
    </location>
</feature>
<comment type="cofactor">
    <cofactor evidence="1">
        <name>Zn(2+)</name>
        <dbReference type="ChEBI" id="CHEBI:29105"/>
    </cofactor>
    <text evidence="1">Binds 1 zinc ion per subunit.</text>
</comment>
<feature type="region of interest" description="Disordered" evidence="2">
    <location>
        <begin position="386"/>
        <end position="407"/>
    </location>
</feature>
<dbReference type="EC" id="3.4.24.-" evidence="1"/>
<keyword evidence="1" id="KW-0482">Metalloprotease</keyword>